<dbReference type="FunFam" id="3.40.640.10:FF:000046">
    <property type="entry name" value="Cystathionine gamma-lyase"/>
    <property type="match status" value="1"/>
</dbReference>
<dbReference type="GO" id="GO:0019343">
    <property type="term" value="P:cysteine biosynthetic process via cystathionine"/>
    <property type="evidence" value="ECO:0007669"/>
    <property type="project" value="TreeGrafter"/>
</dbReference>
<keyword evidence="3" id="KW-0663">Pyridoxal phosphate</keyword>
<comment type="similarity">
    <text evidence="2">Belongs to the trans-sulfuration enzymes family.</text>
</comment>
<comment type="caution">
    <text evidence="6">The sequence shown here is derived from an EMBL/GenBank/DDBJ whole genome shotgun (WGS) entry which is preliminary data.</text>
</comment>
<feature type="region of interest" description="Disordered" evidence="5">
    <location>
        <begin position="1"/>
        <end position="26"/>
    </location>
</feature>
<dbReference type="PANTHER" id="PTHR11808:SF15">
    <property type="entry name" value="CYSTATHIONINE GAMMA-LYASE"/>
    <property type="match status" value="1"/>
</dbReference>
<evidence type="ECO:0000313" key="7">
    <source>
        <dbReference type="Proteomes" id="UP000011625"/>
    </source>
</evidence>
<accession>M0MY16</accession>
<proteinExistence type="inferred from homology"/>
<evidence type="ECO:0000256" key="5">
    <source>
        <dbReference type="SAM" id="MobiDB-lite"/>
    </source>
</evidence>
<dbReference type="GO" id="GO:0004123">
    <property type="term" value="F:cystathionine gamma-lyase activity"/>
    <property type="evidence" value="ECO:0007669"/>
    <property type="project" value="TreeGrafter"/>
</dbReference>
<dbReference type="Pfam" id="PF01053">
    <property type="entry name" value="Cys_Met_Meta_PP"/>
    <property type="match status" value="1"/>
</dbReference>
<dbReference type="InterPro" id="IPR000277">
    <property type="entry name" value="Cys/Met-Metab_PyrdxlP-dep_enz"/>
</dbReference>
<dbReference type="SUPFAM" id="SSF53383">
    <property type="entry name" value="PLP-dependent transferases"/>
    <property type="match status" value="1"/>
</dbReference>
<dbReference type="FunFam" id="3.90.1150.10:FF:000008">
    <property type="entry name" value="Cystathionine gamma-synthase"/>
    <property type="match status" value="1"/>
</dbReference>
<dbReference type="PROSITE" id="PS00868">
    <property type="entry name" value="CYS_MET_METAB_PP"/>
    <property type="match status" value="1"/>
</dbReference>
<feature type="compositionally biased region" description="Basic and acidic residues" evidence="5">
    <location>
        <begin position="1"/>
        <end position="11"/>
    </location>
</feature>
<protein>
    <submittedName>
        <fullName evidence="6">Cystathionine synthase/lyase</fullName>
    </submittedName>
</protein>
<comment type="cofactor">
    <cofactor evidence="1">
        <name>pyridoxal 5'-phosphate</name>
        <dbReference type="ChEBI" id="CHEBI:597326"/>
    </cofactor>
</comment>
<dbReference type="GO" id="GO:0030170">
    <property type="term" value="F:pyridoxal phosphate binding"/>
    <property type="evidence" value="ECO:0007669"/>
    <property type="project" value="InterPro"/>
</dbReference>
<keyword evidence="4 6" id="KW-0456">Lyase</keyword>
<dbReference type="Gene3D" id="3.90.1150.10">
    <property type="entry name" value="Aspartate Aminotransferase, domain 1"/>
    <property type="match status" value="1"/>
</dbReference>
<dbReference type="AlphaFoldDB" id="M0MY16"/>
<organism evidence="6 7">
    <name type="scientific">Halococcus salifodinae DSM 8989</name>
    <dbReference type="NCBI Taxonomy" id="1227456"/>
    <lineage>
        <taxon>Archaea</taxon>
        <taxon>Methanobacteriati</taxon>
        <taxon>Methanobacteriota</taxon>
        <taxon>Stenosarchaea group</taxon>
        <taxon>Halobacteria</taxon>
        <taxon>Halobacteriales</taxon>
        <taxon>Halococcaceae</taxon>
        <taxon>Halococcus</taxon>
    </lineage>
</organism>
<dbReference type="GO" id="GO:0005737">
    <property type="term" value="C:cytoplasm"/>
    <property type="evidence" value="ECO:0007669"/>
    <property type="project" value="TreeGrafter"/>
</dbReference>
<dbReference type="Gene3D" id="3.40.640.10">
    <property type="entry name" value="Type I PLP-dependent aspartate aminotransferase-like (Major domain)"/>
    <property type="match status" value="1"/>
</dbReference>
<dbReference type="PANTHER" id="PTHR11808">
    <property type="entry name" value="TRANS-SULFURATION ENZYME FAMILY MEMBER"/>
    <property type="match status" value="1"/>
</dbReference>
<dbReference type="InterPro" id="IPR015422">
    <property type="entry name" value="PyrdxlP-dep_Trfase_small"/>
</dbReference>
<evidence type="ECO:0000256" key="1">
    <source>
        <dbReference type="ARBA" id="ARBA00001933"/>
    </source>
</evidence>
<evidence type="ECO:0000256" key="2">
    <source>
        <dbReference type="ARBA" id="ARBA00009077"/>
    </source>
</evidence>
<name>M0MY16_9EURY</name>
<dbReference type="EMBL" id="AOME01000078">
    <property type="protein sequence ID" value="EMA49315.1"/>
    <property type="molecule type" value="Genomic_DNA"/>
</dbReference>
<dbReference type="InterPro" id="IPR054542">
    <property type="entry name" value="Cys_met_metab_PP"/>
</dbReference>
<dbReference type="OrthoDB" id="43458at2157"/>
<dbReference type="Proteomes" id="UP000011625">
    <property type="component" value="Unassembled WGS sequence"/>
</dbReference>
<evidence type="ECO:0000256" key="3">
    <source>
        <dbReference type="ARBA" id="ARBA00022898"/>
    </source>
</evidence>
<keyword evidence="7" id="KW-1185">Reference proteome</keyword>
<dbReference type="STRING" id="1227456.C450_17397"/>
<sequence>MERETEPRFETRSVSTGEDPAETSAGDVTVPIHLASTYTLPGIDSDLSLEDVDPDRGEYLYGRLSNPTRHAAEKRIASLERADHGFCFASGSAAIATTFLATVEPGDHVVAFDDLYAGTTRMLTDFFEKQLNVRVTSVDATDPGNVEAAIQPETKLVWMESPTNPSMRICDLSTIANVAHENDALLGVDNTFLSPYFQQPLSLGADVVAHSTTKYLNGHSDSIGGAVVTDHDTVAEEMKFLQQIALGNQMPPFDAYLLLRGTKTLSARMRDHEANALVIAEYLEDHDAVDTVHYPGLESHPQHDLSERQQSGYGGILSFDIQGDQSDAIEFLESLSEFSLAVSVGGVESLIQLPAAMTHEPLGAETRSALGITDTLIRMSVGIEHIDDLVADLDDGFASIAQ</sequence>
<dbReference type="PATRIC" id="fig|1227456.3.peg.3539"/>
<evidence type="ECO:0000256" key="4">
    <source>
        <dbReference type="ARBA" id="ARBA00023239"/>
    </source>
</evidence>
<dbReference type="PIRSF" id="PIRSF001434">
    <property type="entry name" value="CGS"/>
    <property type="match status" value="1"/>
</dbReference>
<dbReference type="RefSeq" id="WP_005045520.1">
    <property type="nucleotide sequence ID" value="NZ_AOME01000078.1"/>
</dbReference>
<dbReference type="InterPro" id="IPR015424">
    <property type="entry name" value="PyrdxlP-dep_Trfase"/>
</dbReference>
<gene>
    <name evidence="6" type="ORF">C450_17397</name>
</gene>
<evidence type="ECO:0000313" key="6">
    <source>
        <dbReference type="EMBL" id="EMA49315.1"/>
    </source>
</evidence>
<dbReference type="CDD" id="cd00614">
    <property type="entry name" value="CGS_like"/>
    <property type="match status" value="1"/>
</dbReference>
<reference evidence="6 7" key="1">
    <citation type="journal article" date="2014" name="PLoS Genet.">
        <title>Phylogenetically driven sequencing of extremely halophilic archaea reveals strategies for static and dynamic osmo-response.</title>
        <authorList>
            <person name="Becker E.A."/>
            <person name="Seitzer P.M."/>
            <person name="Tritt A."/>
            <person name="Larsen D."/>
            <person name="Krusor M."/>
            <person name="Yao A.I."/>
            <person name="Wu D."/>
            <person name="Madern D."/>
            <person name="Eisen J.A."/>
            <person name="Darling A.E."/>
            <person name="Facciotti M.T."/>
        </authorList>
    </citation>
    <scope>NUCLEOTIDE SEQUENCE [LARGE SCALE GENOMIC DNA]</scope>
    <source>
        <strain evidence="6 7">DSM 8989</strain>
    </source>
</reference>
<dbReference type="GO" id="GO:0019346">
    <property type="term" value="P:transsulfuration"/>
    <property type="evidence" value="ECO:0007669"/>
    <property type="project" value="InterPro"/>
</dbReference>
<dbReference type="InterPro" id="IPR015421">
    <property type="entry name" value="PyrdxlP-dep_Trfase_major"/>
</dbReference>